<organism evidence="1 2">
    <name type="scientific">Pseudobacteriovorax antillogorgiicola</name>
    <dbReference type="NCBI Taxonomy" id="1513793"/>
    <lineage>
        <taxon>Bacteria</taxon>
        <taxon>Pseudomonadati</taxon>
        <taxon>Bdellovibrionota</taxon>
        <taxon>Oligoflexia</taxon>
        <taxon>Oligoflexales</taxon>
        <taxon>Pseudobacteriovoracaceae</taxon>
        <taxon>Pseudobacteriovorax</taxon>
    </lineage>
</organism>
<evidence type="ECO:0000313" key="2">
    <source>
        <dbReference type="Proteomes" id="UP000192907"/>
    </source>
</evidence>
<accession>A0A1Y6CMK8</accession>
<keyword evidence="2" id="KW-1185">Reference proteome</keyword>
<proteinExistence type="predicted"/>
<dbReference type="EMBL" id="FWZT01000032">
    <property type="protein sequence ID" value="SMF77982.1"/>
    <property type="molecule type" value="Genomic_DNA"/>
</dbReference>
<dbReference type="AlphaFoldDB" id="A0A1Y6CMK8"/>
<protein>
    <submittedName>
        <fullName evidence="1">Uncharacterized protein</fullName>
    </submittedName>
</protein>
<dbReference type="RefSeq" id="WP_132325252.1">
    <property type="nucleotide sequence ID" value="NZ_FWZT01000032.1"/>
</dbReference>
<sequence>MKRVLAGSLLLAGALATNLYGRDEIVWDQSSLKDVRCADSLPNLKFQSRSSFSLENTILFLWAAHVMENNSSDEVQSQFQDLGFSDIEMITPDSVGGCGIYDCC</sequence>
<gene>
    <name evidence="1" type="ORF">SAMN06296036_1328</name>
</gene>
<dbReference type="STRING" id="1513793.SAMN06296036_1328"/>
<dbReference type="Proteomes" id="UP000192907">
    <property type="component" value="Unassembled WGS sequence"/>
</dbReference>
<name>A0A1Y6CMK8_9BACT</name>
<reference evidence="2" key="1">
    <citation type="submission" date="2017-04" db="EMBL/GenBank/DDBJ databases">
        <authorList>
            <person name="Varghese N."/>
            <person name="Submissions S."/>
        </authorList>
    </citation>
    <scope>NUCLEOTIDE SEQUENCE [LARGE SCALE GENOMIC DNA]</scope>
    <source>
        <strain evidence="2">RKEM611</strain>
    </source>
</reference>
<evidence type="ECO:0000313" key="1">
    <source>
        <dbReference type="EMBL" id="SMF77982.1"/>
    </source>
</evidence>